<protein>
    <recommendedName>
        <fullName evidence="3">Lipoprotein</fullName>
    </recommendedName>
</protein>
<dbReference type="EMBL" id="SZNK01000001">
    <property type="protein sequence ID" value="TKI57100.1"/>
    <property type="molecule type" value="Genomic_DNA"/>
</dbReference>
<dbReference type="Proteomes" id="UP000307841">
    <property type="component" value="Unassembled WGS sequence"/>
</dbReference>
<sequence length="184" mass="20718">MVRYFLVFLLSCVVFISGCTQESQTATNQAIPEGFEALTLTDQQKKEIFEAAEKVGVDKVFVPAFVSKGQKLEKIETSTEQVNFFILIFADENESTYLEILEASEEILLGGVVIEETETTINNDIPAKWISFSNHKDNIEAASAGLYFKKDTSFIRVREQKDNQTFRVSKSVEEIASSLQPLTR</sequence>
<reference evidence="1 2" key="1">
    <citation type="submission" date="2019-04" db="EMBL/GenBank/DDBJ databases">
        <title>Whole genome sequencing of Brevibacillus sp. TGS2-1.</title>
        <authorList>
            <person name="Choi A."/>
        </authorList>
    </citation>
    <scope>NUCLEOTIDE SEQUENCE [LARGE SCALE GENOMIC DNA]</scope>
    <source>
        <strain evidence="1 2">TGS2-1</strain>
    </source>
</reference>
<evidence type="ECO:0008006" key="3">
    <source>
        <dbReference type="Google" id="ProtNLM"/>
    </source>
</evidence>
<dbReference type="OrthoDB" id="2477888at2"/>
<dbReference type="PROSITE" id="PS51257">
    <property type="entry name" value="PROKAR_LIPOPROTEIN"/>
    <property type="match status" value="1"/>
</dbReference>
<dbReference type="RefSeq" id="WP_137030553.1">
    <property type="nucleotide sequence ID" value="NZ_SZNK01000001.1"/>
</dbReference>
<gene>
    <name evidence="1" type="ORF">E8L90_17415</name>
</gene>
<name>A0A4U2Y8V2_9BACL</name>
<accession>A0A4U2Y8V2</accession>
<dbReference type="AlphaFoldDB" id="A0A4U2Y8V2"/>
<organism evidence="1 2">
    <name type="scientific">Brevibacillus antibioticus</name>
    <dbReference type="NCBI Taxonomy" id="2570228"/>
    <lineage>
        <taxon>Bacteria</taxon>
        <taxon>Bacillati</taxon>
        <taxon>Bacillota</taxon>
        <taxon>Bacilli</taxon>
        <taxon>Bacillales</taxon>
        <taxon>Paenibacillaceae</taxon>
        <taxon>Brevibacillus</taxon>
    </lineage>
</organism>
<comment type="caution">
    <text evidence="1">The sequence shown here is derived from an EMBL/GenBank/DDBJ whole genome shotgun (WGS) entry which is preliminary data.</text>
</comment>
<proteinExistence type="predicted"/>
<evidence type="ECO:0000313" key="1">
    <source>
        <dbReference type="EMBL" id="TKI57100.1"/>
    </source>
</evidence>
<evidence type="ECO:0000313" key="2">
    <source>
        <dbReference type="Proteomes" id="UP000307841"/>
    </source>
</evidence>
<keyword evidence="2" id="KW-1185">Reference proteome</keyword>